<dbReference type="SUPFAM" id="SSF51735">
    <property type="entry name" value="NAD(P)-binding Rossmann-fold domains"/>
    <property type="match status" value="1"/>
</dbReference>
<evidence type="ECO:0000313" key="4">
    <source>
        <dbReference type="Proteomes" id="UP000054498"/>
    </source>
</evidence>
<sequence>MFSVKGGTASSPMTGLPGYILGSAGPSGFGASSTADQSARVLASRGAEVIIAARDPAKAAAAAGKIKAQHPSATVSTLQLDLSSLESVKAAAEQYVAGGKPLHVLMLNAGVMACPYGLTKDGHETQFGTNHLGHFALVHRLQGVLEATARSSGEPGRVVVLASSAHFGPYMPEGVRSEETIDSKEGYSPWGAYGQSKLCNVLFARNPSHL</sequence>
<dbReference type="EMBL" id="KK103376">
    <property type="protein sequence ID" value="KIY95690.1"/>
    <property type="molecule type" value="Genomic_DNA"/>
</dbReference>
<organism evidence="3 4">
    <name type="scientific">Monoraphidium neglectum</name>
    <dbReference type="NCBI Taxonomy" id="145388"/>
    <lineage>
        <taxon>Eukaryota</taxon>
        <taxon>Viridiplantae</taxon>
        <taxon>Chlorophyta</taxon>
        <taxon>core chlorophytes</taxon>
        <taxon>Chlorophyceae</taxon>
        <taxon>CS clade</taxon>
        <taxon>Sphaeropleales</taxon>
        <taxon>Selenastraceae</taxon>
        <taxon>Monoraphidium</taxon>
    </lineage>
</organism>
<keyword evidence="2" id="KW-0560">Oxidoreductase</keyword>
<dbReference type="STRING" id="145388.A0A0D2MLJ7"/>
<dbReference type="AlphaFoldDB" id="A0A0D2MLJ7"/>
<dbReference type="PANTHER" id="PTHR24320">
    <property type="entry name" value="RETINOL DEHYDROGENASE"/>
    <property type="match status" value="1"/>
</dbReference>
<name>A0A0D2MLJ7_9CHLO</name>
<dbReference type="InterPro" id="IPR002347">
    <property type="entry name" value="SDR_fam"/>
</dbReference>
<dbReference type="KEGG" id="mng:MNEG_12271"/>
<accession>A0A0D2MLJ7</accession>
<evidence type="ECO:0000313" key="3">
    <source>
        <dbReference type="EMBL" id="KIY95690.1"/>
    </source>
</evidence>
<dbReference type="Proteomes" id="UP000054498">
    <property type="component" value="Unassembled WGS sequence"/>
</dbReference>
<evidence type="ECO:0000256" key="2">
    <source>
        <dbReference type="ARBA" id="ARBA00023002"/>
    </source>
</evidence>
<dbReference type="Gene3D" id="3.40.50.720">
    <property type="entry name" value="NAD(P)-binding Rossmann-like Domain"/>
    <property type="match status" value="1"/>
</dbReference>
<dbReference type="InterPro" id="IPR036291">
    <property type="entry name" value="NAD(P)-bd_dom_sf"/>
</dbReference>
<dbReference type="OrthoDB" id="191139at2759"/>
<dbReference type="RefSeq" id="XP_013894710.1">
    <property type="nucleotide sequence ID" value="XM_014039256.1"/>
</dbReference>
<evidence type="ECO:0000256" key="1">
    <source>
        <dbReference type="ARBA" id="ARBA00006484"/>
    </source>
</evidence>
<dbReference type="GO" id="GO:0016491">
    <property type="term" value="F:oxidoreductase activity"/>
    <property type="evidence" value="ECO:0007669"/>
    <property type="project" value="UniProtKB-KW"/>
</dbReference>
<proteinExistence type="inferred from homology"/>
<keyword evidence="4" id="KW-1185">Reference proteome</keyword>
<dbReference type="Pfam" id="PF00106">
    <property type="entry name" value="adh_short"/>
    <property type="match status" value="1"/>
</dbReference>
<dbReference type="PANTHER" id="PTHR24320:SF148">
    <property type="entry name" value="NAD(P)-BINDING ROSSMANN-FOLD SUPERFAMILY PROTEIN"/>
    <property type="match status" value="1"/>
</dbReference>
<dbReference type="GeneID" id="25729617"/>
<reference evidence="3 4" key="1">
    <citation type="journal article" date="2013" name="BMC Genomics">
        <title>Reconstruction of the lipid metabolism for the microalga Monoraphidium neglectum from its genome sequence reveals characteristics suitable for biofuel production.</title>
        <authorList>
            <person name="Bogen C."/>
            <person name="Al-Dilaimi A."/>
            <person name="Albersmeier A."/>
            <person name="Wichmann J."/>
            <person name="Grundmann M."/>
            <person name="Rupp O."/>
            <person name="Lauersen K.J."/>
            <person name="Blifernez-Klassen O."/>
            <person name="Kalinowski J."/>
            <person name="Goesmann A."/>
            <person name="Mussgnug J.H."/>
            <person name="Kruse O."/>
        </authorList>
    </citation>
    <scope>NUCLEOTIDE SEQUENCE [LARGE SCALE GENOMIC DNA]</scope>
    <source>
        <strain evidence="3 4">SAG 48.87</strain>
    </source>
</reference>
<gene>
    <name evidence="3" type="ORF">MNEG_12271</name>
</gene>
<evidence type="ECO:0008006" key="5">
    <source>
        <dbReference type="Google" id="ProtNLM"/>
    </source>
</evidence>
<protein>
    <recommendedName>
        <fullName evidence="5">Protochlorophyllide reductase</fullName>
    </recommendedName>
</protein>
<comment type="similarity">
    <text evidence="1">Belongs to the short-chain dehydrogenases/reductases (SDR) family.</text>
</comment>